<dbReference type="Gramene" id="PNT65445">
    <property type="protein sequence ID" value="PNT65445"/>
    <property type="gene ID" value="BRADI_4g42542v3"/>
</dbReference>
<sequence length="36" mass="3871">MLRQDFILLFAFSMAVLPSPIPLRAARRIGGANGGL</sequence>
<accession>A0A2K2CTT6</accession>
<feature type="signal peptide" evidence="1">
    <location>
        <begin position="1"/>
        <end position="18"/>
    </location>
</feature>
<dbReference type="InParanoid" id="A0A2K2CTT6"/>
<dbReference type="Proteomes" id="UP000008810">
    <property type="component" value="Chromosome 4"/>
</dbReference>
<reference evidence="3" key="3">
    <citation type="submission" date="2018-08" db="UniProtKB">
        <authorList>
            <consortium name="EnsemblPlants"/>
        </authorList>
    </citation>
    <scope>IDENTIFICATION</scope>
    <source>
        <strain evidence="3">cv. Bd21</strain>
    </source>
</reference>
<feature type="chain" id="PRO_5036043262" evidence="1">
    <location>
        <begin position="19"/>
        <end position="36"/>
    </location>
</feature>
<reference evidence="2" key="2">
    <citation type="submission" date="2017-06" db="EMBL/GenBank/DDBJ databases">
        <title>WGS assembly of Brachypodium distachyon.</title>
        <authorList>
            <consortium name="The International Brachypodium Initiative"/>
            <person name="Lucas S."/>
            <person name="Harmon-Smith M."/>
            <person name="Lail K."/>
            <person name="Tice H."/>
            <person name="Grimwood J."/>
            <person name="Bruce D."/>
            <person name="Barry K."/>
            <person name="Shu S."/>
            <person name="Lindquist E."/>
            <person name="Wang M."/>
            <person name="Pitluck S."/>
            <person name="Vogel J.P."/>
            <person name="Garvin D.F."/>
            <person name="Mockler T.C."/>
            <person name="Schmutz J."/>
            <person name="Rokhsar D."/>
            <person name="Bevan M.W."/>
        </authorList>
    </citation>
    <scope>NUCLEOTIDE SEQUENCE</scope>
    <source>
        <strain evidence="2">Bd21</strain>
    </source>
</reference>
<proteinExistence type="predicted"/>
<dbReference type="EMBL" id="CM000883">
    <property type="protein sequence ID" value="PNT65445.1"/>
    <property type="molecule type" value="Genomic_DNA"/>
</dbReference>
<reference evidence="2 3" key="1">
    <citation type="journal article" date="2010" name="Nature">
        <title>Genome sequencing and analysis of the model grass Brachypodium distachyon.</title>
        <authorList>
            <consortium name="International Brachypodium Initiative"/>
        </authorList>
    </citation>
    <scope>NUCLEOTIDE SEQUENCE [LARGE SCALE GENOMIC DNA]</scope>
    <source>
        <strain evidence="2 3">Bd21</strain>
    </source>
</reference>
<gene>
    <name evidence="2" type="ORF">BRADI_4g42542v3</name>
</gene>
<protein>
    <submittedName>
        <fullName evidence="2 3">Uncharacterized protein</fullName>
    </submittedName>
</protein>
<dbReference type="AlphaFoldDB" id="A0A2K2CTT6"/>
<evidence type="ECO:0000313" key="2">
    <source>
        <dbReference type="EMBL" id="PNT65445.1"/>
    </source>
</evidence>
<keyword evidence="4" id="KW-1185">Reference proteome</keyword>
<name>A0A2K2CTT6_BRADI</name>
<evidence type="ECO:0000313" key="4">
    <source>
        <dbReference type="Proteomes" id="UP000008810"/>
    </source>
</evidence>
<evidence type="ECO:0000313" key="3">
    <source>
        <dbReference type="EnsemblPlants" id="PNT65445"/>
    </source>
</evidence>
<organism evidence="2">
    <name type="scientific">Brachypodium distachyon</name>
    <name type="common">Purple false brome</name>
    <name type="synonym">Trachynia distachya</name>
    <dbReference type="NCBI Taxonomy" id="15368"/>
    <lineage>
        <taxon>Eukaryota</taxon>
        <taxon>Viridiplantae</taxon>
        <taxon>Streptophyta</taxon>
        <taxon>Embryophyta</taxon>
        <taxon>Tracheophyta</taxon>
        <taxon>Spermatophyta</taxon>
        <taxon>Magnoliopsida</taxon>
        <taxon>Liliopsida</taxon>
        <taxon>Poales</taxon>
        <taxon>Poaceae</taxon>
        <taxon>BOP clade</taxon>
        <taxon>Pooideae</taxon>
        <taxon>Stipodae</taxon>
        <taxon>Brachypodieae</taxon>
        <taxon>Brachypodium</taxon>
    </lineage>
</organism>
<keyword evidence="1" id="KW-0732">Signal</keyword>
<evidence type="ECO:0000256" key="1">
    <source>
        <dbReference type="SAM" id="SignalP"/>
    </source>
</evidence>
<dbReference type="EnsemblPlants" id="PNT65445">
    <property type="protein sequence ID" value="PNT65445"/>
    <property type="gene ID" value="BRADI_4g42542v3"/>
</dbReference>